<dbReference type="InterPro" id="IPR016187">
    <property type="entry name" value="CTDL_fold"/>
</dbReference>
<dbReference type="PROSITE" id="PS50041">
    <property type="entry name" value="C_TYPE_LECTIN_2"/>
    <property type="match status" value="1"/>
</dbReference>
<evidence type="ECO:0000256" key="6">
    <source>
        <dbReference type="ARBA" id="ARBA00023136"/>
    </source>
</evidence>
<dbReference type="PANTHER" id="PTHR45710:SF35">
    <property type="entry name" value="C-TYPE LECTIN DOMAIN FAMILY 2 MEMBER D"/>
    <property type="match status" value="1"/>
</dbReference>
<keyword evidence="2 7" id="KW-0812">Transmembrane</keyword>
<dbReference type="OMA" id="HHIWRWT"/>
<keyword evidence="4" id="KW-0735">Signal-anchor</keyword>
<dbReference type="GO" id="GO:0046703">
    <property type="term" value="F:natural killer cell lectin-like receptor binding"/>
    <property type="evidence" value="ECO:0007669"/>
    <property type="project" value="TreeGrafter"/>
</dbReference>
<dbReference type="InterPro" id="IPR001304">
    <property type="entry name" value="C-type_lectin-like"/>
</dbReference>
<evidence type="ECO:0000256" key="7">
    <source>
        <dbReference type="SAM" id="Phobius"/>
    </source>
</evidence>
<feature type="transmembrane region" description="Helical" evidence="7">
    <location>
        <begin position="17"/>
        <end position="42"/>
    </location>
</feature>
<reference evidence="9" key="1">
    <citation type="submission" date="2025-08" db="UniProtKB">
        <authorList>
            <consortium name="Ensembl"/>
        </authorList>
    </citation>
    <scope>IDENTIFICATION</scope>
</reference>
<protein>
    <submittedName>
        <fullName evidence="9">C-type lectin domain family 2 member E-like</fullName>
    </submittedName>
</protein>
<proteinExistence type="predicted"/>
<evidence type="ECO:0000256" key="4">
    <source>
        <dbReference type="ARBA" id="ARBA00022968"/>
    </source>
</evidence>
<accession>A0A8C6RP42</accession>
<keyword evidence="3" id="KW-0430">Lectin</keyword>
<keyword evidence="6 7" id="KW-0472">Membrane</keyword>
<evidence type="ECO:0000313" key="10">
    <source>
        <dbReference type="Proteomes" id="UP000694381"/>
    </source>
</evidence>
<evidence type="ECO:0000256" key="5">
    <source>
        <dbReference type="ARBA" id="ARBA00022989"/>
    </source>
</evidence>
<evidence type="ECO:0000313" key="9">
    <source>
        <dbReference type="Ensembl" id="ENSNGAP00000020877.1"/>
    </source>
</evidence>
<name>A0A8C6RP42_NANGA</name>
<dbReference type="Pfam" id="PF00059">
    <property type="entry name" value="Lectin_C"/>
    <property type="match status" value="1"/>
</dbReference>
<dbReference type="GO" id="GO:0030246">
    <property type="term" value="F:carbohydrate binding"/>
    <property type="evidence" value="ECO:0007669"/>
    <property type="project" value="UniProtKB-KW"/>
</dbReference>
<dbReference type="SMART" id="SM00034">
    <property type="entry name" value="CLECT"/>
    <property type="match status" value="1"/>
</dbReference>
<dbReference type="InterPro" id="IPR016186">
    <property type="entry name" value="C-type_lectin-like/link_sf"/>
</dbReference>
<keyword evidence="10" id="KW-1185">Reference proteome</keyword>
<dbReference type="InterPro" id="IPR050828">
    <property type="entry name" value="C-type_lectin/matrix_domain"/>
</dbReference>
<evidence type="ECO:0000256" key="3">
    <source>
        <dbReference type="ARBA" id="ARBA00022734"/>
    </source>
</evidence>
<dbReference type="Gene3D" id="3.10.100.10">
    <property type="entry name" value="Mannose-Binding Protein A, subunit A"/>
    <property type="match status" value="1"/>
</dbReference>
<keyword evidence="5 7" id="KW-1133">Transmembrane helix</keyword>
<gene>
    <name evidence="9" type="primary">LOC103746935</name>
</gene>
<dbReference type="GO" id="GO:0009897">
    <property type="term" value="C:external side of plasma membrane"/>
    <property type="evidence" value="ECO:0007669"/>
    <property type="project" value="TreeGrafter"/>
</dbReference>
<feature type="domain" description="C-type lectin" evidence="8">
    <location>
        <begin position="65"/>
        <end position="137"/>
    </location>
</feature>
<evidence type="ECO:0000256" key="1">
    <source>
        <dbReference type="ARBA" id="ARBA00004401"/>
    </source>
</evidence>
<evidence type="ECO:0000259" key="8">
    <source>
        <dbReference type="PROSITE" id="PS50041"/>
    </source>
</evidence>
<dbReference type="AlphaFoldDB" id="A0A8C6RP42"/>
<sequence length="184" mass="20943">KKLQGKCLTLASPVTSTKLFCCCLLTTVLTAAVVGLSVALLVRKPEQAIMNHTYYSTCPRKWIGYGNKCYYFSEDTRNWTHCQNSCRALGAELTQFESLEELDFLRRFMGPSDHWIGLQRESSQPAWKWTDNTEYSNTVSIRGVGEHAYLNVNGISSARQHIDRKWICSKPISYSLQCQIPTSF</sequence>
<dbReference type="CDD" id="cd03593">
    <property type="entry name" value="CLECT_NK_receptors_like"/>
    <property type="match status" value="1"/>
</dbReference>
<dbReference type="Proteomes" id="UP000694381">
    <property type="component" value="Unassembled WGS sequence"/>
</dbReference>
<reference evidence="9" key="2">
    <citation type="submission" date="2025-09" db="UniProtKB">
        <authorList>
            <consortium name="Ensembl"/>
        </authorList>
    </citation>
    <scope>IDENTIFICATION</scope>
</reference>
<dbReference type="Ensembl" id="ENSNGAT00000026551.1">
    <property type="protein sequence ID" value="ENSNGAP00000020877.1"/>
    <property type="gene ID" value="ENSNGAG00000020220.1"/>
</dbReference>
<dbReference type="InterPro" id="IPR033992">
    <property type="entry name" value="NKR-like_CTLD"/>
</dbReference>
<dbReference type="PANTHER" id="PTHR45710">
    <property type="entry name" value="C-TYPE LECTIN DOMAIN-CONTAINING PROTEIN 180"/>
    <property type="match status" value="1"/>
</dbReference>
<comment type="subcellular location">
    <subcellularLocation>
        <location evidence="1">Cell membrane</location>
        <topology evidence="1">Single-pass type II membrane protein</topology>
    </subcellularLocation>
</comment>
<organism evidence="9 10">
    <name type="scientific">Nannospalax galili</name>
    <name type="common">Northern Israeli blind subterranean mole rat</name>
    <name type="synonym">Spalax galili</name>
    <dbReference type="NCBI Taxonomy" id="1026970"/>
    <lineage>
        <taxon>Eukaryota</taxon>
        <taxon>Metazoa</taxon>
        <taxon>Chordata</taxon>
        <taxon>Craniata</taxon>
        <taxon>Vertebrata</taxon>
        <taxon>Euteleostomi</taxon>
        <taxon>Mammalia</taxon>
        <taxon>Eutheria</taxon>
        <taxon>Euarchontoglires</taxon>
        <taxon>Glires</taxon>
        <taxon>Rodentia</taxon>
        <taxon>Myomorpha</taxon>
        <taxon>Muroidea</taxon>
        <taxon>Spalacidae</taxon>
        <taxon>Spalacinae</taxon>
        <taxon>Nannospalax</taxon>
    </lineage>
</organism>
<dbReference type="SUPFAM" id="SSF56436">
    <property type="entry name" value="C-type lectin-like"/>
    <property type="match status" value="1"/>
</dbReference>
<evidence type="ECO:0000256" key="2">
    <source>
        <dbReference type="ARBA" id="ARBA00022692"/>
    </source>
</evidence>
<dbReference type="GeneTree" id="ENSGT00940000163004"/>